<dbReference type="AlphaFoldDB" id="A0A182FIZ1"/>
<organism evidence="2 3">
    <name type="scientific">Anopheles albimanus</name>
    <name type="common">New world malaria mosquito</name>
    <dbReference type="NCBI Taxonomy" id="7167"/>
    <lineage>
        <taxon>Eukaryota</taxon>
        <taxon>Metazoa</taxon>
        <taxon>Ecdysozoa</taxon>
        <taxon>Arthropoda</taxon>
        <taxon>Hexapoda</taxon>
        <taxon>Insecta</taxon>
        <taxon>Pterygota</taxon>
        <taxon>Neoptera</taxon>
        <taxon>Endopterygota</taxon>
        <taxon>Diptera</taxon>
        <taxon>Nematocera</taxon>
        <taxon>Culicoidea</taxon>
        <taxon>Culicidae</taxon>
        <taxon>Anophelinae</taxon>
        <taxon>Anopheles</taxon>
    </lineage>
</organism>
<dbReference type="EnsemblMetazoa" id="AALB006486-RA">
    <property type="protein sequence ID" value="AALB006486-PA"/>
    <property type="gene ID" value="AALB006486"/>
</dbReference>
<evidence type="ECO:0000313" key="3">
    <source>
        <dbReference type="Proteomes" id="UP000069272"/>
    </source>
</evidence>
<evidence type="ECO:0000313" key="2">
    <source>
        <dbReference type="EnsemblMetazoa" id="AALB006486-PA"/>
    </source>
</evidence>
<protein>
    <submittedName>
        <fullName evidence="2">Uncharacterized protein</fullName>
    </submittedName>
</protein>
<sequence length="64" mass="5992">MSYTELESGYHSLKQASDGASGCGDGSSGGGGGGGDSGSSGHAGGPGGGAIQTRPGFYVGDEDH</sequence>
<reference evidence="2" key="2">
    <citation type="submission" date="2022-08" db="UniProtKB">
        <authorList>
            <consortium name="EnsemblMetazoa"/>
        </authorList>
    </citation>
    <scope>IDENTIFICATION</scope>
    <source>
        <strain evidence="2">STECLA/ALBI9_A</strain>
    </source>
</reference>
<proteinExistence type="predicted"/>
<dbReference type="Proteomes" id="UP000069272">
    <property type="component" value="Chromosome X"/>
</dbReference>
<feature type="compositionally biased region" description="Gly residues" evidence="1">
    <location>
        <begin position="21"/>
        <end position="50"/>
    </location>
</feature>
<accession>A0A182FIZ1</accession>
<feature type="region of interest" description="Disordered" evidence="1">
    <location>
        <begin position="1"/>
        <end position="64"/>
    </location>
</feature>
<name>A0A182FIZ1_ANOAL</name>
<reference evidence="2 3" key="1">
    <citation type="journal article" date="2017" name="G3 (Bethesda)">
        <title>The Physical Genome Mapping of Anopheles albimanus Corrected Scaffold Misassemblies and Identified Interarm Rearrangements in Genus Anopheles.</title>
        <authorList>
            <person name="Artemov G.N."/>
            <person name="Peery A.N."/>
            <person name="Jiang X."/>
            <person name="Tu Z."/>
            <person name="Stegniy V.N."/>
            <person name="Sharakhova M.V."/>
            <person name="Sharakhov I.V."/>
        </authorList>
    </citation>
    <scope>NUCLEOTIDE SEQUENCE [LARGE SCALE GENOMIC DNA]</scope>
    <source>
        <strain evidence="2 3">ALBI9_A</strain>
    </source>
</reference>
<dbReference type="VEuPathDB" id="VectorBase:AALB006486"/>
<evidence type="ECO:0000256" key="1">
    <source>
        <dbReference type="SAM" id="MobiDB-lite"/>
    </source>
</evidence>
<keyword evidence="3" id="KW-1185">Reference proteome</keyword>